<dbReference type="RefSeq" id="WP_085359734.1">
    <property type="nucleotide sequence ID" value="NZ_NAFD01000183.1"/>
</dbReference>
<dbReference type="OrthoDB" id="7595944at2"/>
<organism evidence="1 2">
    <name type="scientific">Bradyrhizobium canariense</name>
    <dbReference type="NCBI Taxonomy" id="255045"/>
    <lineage>
        <taxon>Bacteria</taxon>
        <taxon>Pseudomonadati</taxon>
        <taxon>Pseudomonadota</taxon>
        <taxon>Alphaproteobacteria</taxon>
        <taxon>Hyphomicrobiales</taxon>
        <taxon>Nitrobacteraceae</taxon>
        <taxon>Bradyrhizobium</taxon>
    </lineage>
</organism>
<proteinExistence type="predicted"/>
<evidence type="ECO:0000313" key="1">
    <source>
        <dbReference type="EMBL" id="OSJ12449.1"/>
    </source>
</evidence>
<reference evidence="1 2" key="1">
    <citation type="submission" date="2017-03" db="EMBL/GenBank/DDBJ databases">
        <title>Whole genome sequences of fourteen strains of Bradyrhizobium canariense and one strain of Bradyrhizobium japonicum isolated from Lupinus (Papilionoideae: Genisteae) species in Algeria.</title>
        <authorList>
            <person name="Crovadore J."/>
            <person name="Chekireb D."/>
            <person name="Brachmann A."/>
            <person name="Chablais R."/>
            <person name="Cochard B."/>
            <person name="Lefort F."/>
        </authorList>
    </citation>
    <scope>NUCLEOTIDE SEQUENCE [LARGE SCALE GENOMIC DNA]</scope>
    <source>
        <strain evidence="1 2">UBMA195</strain>
    </source>
</reference>
<protein>
    <submittedName>
        <fullName evidence="1">Uncharacterized protein</fullName>
    </submittedName>
</protein>
<comment type="caution">
    <text evidence="1">The sequence shown here is derived from an EMBL/GenBank/DDBJ whole genome shotgun (WGS) entry which is preliminary data.</text>
</comment>
<sequence length="277" mass="32038">MASFESDILILCKTYPSPSGKHVETSCVAGMLPDGSLIRLFPVPFRLIDGSQQFKKWQWVRARIDRARADRRPESHKLFVDTVRFLGEPLPTAAKWKARREWTDKFKVFDDFANLDAHRASAGTTLGIVRPRTVGSIEITPVAHPDWTDEERAKLLQSQHQGGLFDETDAKTLTTLRKLPFDFHYHYVCTVGGVDREYRHKIVDWEAGALYWNCFFRHGNAWEKPFRDQLAVKLPAADLMFLMGTIHRFPEQWLIVSLIYPPRRPIEQTDQPSLFDL</sequence>
<dbReference type="EMBL" id="NAFI01000166">
    <property type="protein sequence ID" value="OSJ12449.1"/>
    <property type="molecule type" value="Genomic_DNA"/>
</dbReference>
<gene>
    <name evidence="1" type="ORF">BSZ18_13055</name>
</gene>
<evidence type="ECO:0000313" key="2">
    <source>
        <dbReference type="Proteomes" id="UP000193553"/>
    </source>
</evidence>
<dbReference type="Proteomes" id="UP000193553">
    <property type="component" value="Unassembled WGS sequence"/>
</dbReference>
<dbReference type="AlphaFoldDB" id="A0A1X3FQF6"/>
<accession>A0A1X3FQF6</accession>
<name>A0A1X3FQF6_9BRAD</name>